<dbReference type="Proteomes" id="UP001337305">
    <property type="component" value="Unassembled WGS sequence"/>
</dbReference>
<organism evidence="1 2">
    <name type="scientific">Flavivirga spongiicola</name>
    <dbReference type="NCBI Taxonomy" id="421621"/>
    <lineage>
        <taxon>Bacteria</taxon>
        <taxon>Pseudomonadati</taxon>
        <taxon>Bacteroidota</taxon>
        <taxon>Flavobacteriia</taxon>
        <taxon>Flavobacteriales</taxon>
        <taxon>Flavobacteriaceae</taxon>
        <taxon>Flavivirga</taxon>
    </lineage>
</organism>
<evidence type="ECO:0008006" key="3">
    <source>
        <dbReference type="Google" id="ProtNLM"/>
    </source>
</evidence>
<evidence type="ECO:0000313" key="1">
    <source>
        <dbReference type="EMBL" id="MEF3831673.1"/>
    </source>
</evidence>
<comment type="caution">
    <text evidence="1">The sequence shown here is derived from an EMBL/GenBank/DDBJ whole genome shotgun (WGS) entry which is preliminary data.</text>
</comment>
<sequence>MQNRMYLLAIGICVVIISWSIVKSKAQVEMPEKLTNQETLMNLYTKKILPLFSEYDSIKFPSHYVIDKNDNTINAGAASGYIEVSQGLVDAPIDTIRIFVMAHELAHMATLAQASLFNLGNEIPNGKLTNIYKKAELLADLIAFYKITVHLPKMARLMKQDFNVLKILFGNETFTHPSGKRRIEQLLIFAEKTKTMSNVDAFKVSFTDIWEME</sequence>
<proteinExistence type="predicted"/>
<protein>
    <recommendedName>
        <fullName evidence="3">Peptidase M48 domain-containing protein</fullName>
    </recommendedName>
</protein>
<dbReference type="EMBL" id="JAODOP010000001">
    <property type="protein sequence ID" value="MEF3831673.1"/>
    <property type="molecule type" value="Genomic_DNA"/>
</dbReference>
<dbReference type="RefSeq" id="WP_303308679.1">
    <property type="nucleotide sequence ID" value="NZ_JAODOP010000001.1"/>
</dbReference>
<evidence type="ECO:0000313" key="2">
    <source>
        <dbReference type="Proteomes" id="UP001337305"/>
    </source>
</evidence>
<gene>
    <name evidence="1" type="ORF">N1F79_00900</name>
</gene>
<reference evidence="1 2" key="1">
    <citation type="submission" date="2022-09" db="EMBL/GenBank/DDBJ databases">
        <title>Genome sequencing of Flavivirga sp. MEBiC05379.</title>
        <authorList>
            <person name="Oh H.-M."/>
            <person name="Kwon K.K."/>
            <person name="Park M.J."/>
            <person name="Yang S.-H."/>
        </authorList>
    </citation>
    <scope>NUCLEOTIDE SEQUENCE [LARGE SCALE GENOMIC DNA]</scope>
    <source>
        <strain evidence="1 2">MEBiC05379</strain>
    </source>
</reference>
<accession>A0ABU7XMF5</accession>
<name>A0ABU7XMF5_9FLAO</name>
<keyword evidence="2" id="KW-1185">Reference proteome</keyword>